<keyword evidence="2" id="KW-1185">Reference proteome</keyword>
<dbReference type="Pfam" id="PF00240">
    <property type="entry name" value="ubiquitin"/>
    <property type="match status" value="1"/>
</dbReference>
<name>A0A7E4V5V4_PANRE</name>
<dbReference type="SUPFAM" id="SSF54236">
    <property type="entry name" value="Ubiquitin-like"/>
    <property type="match status" value="1"/>
</dbReference>
<dbReference type="InterPro" id="IPR000626">
    <property type="entry name" value="Ubiquitin-like_dom"/>
</dbReference>
<evidence type="ECO:0000259" key="1">
    <source>
        <dbReference type="PROSITE" id="PS50053"/>
    </source>
</evidence>
<reference evidence="3" key="2">
    <citation type="submission" date="2020-10" db="UniProtKB">
        <authorList>
            <consortium name="WormBaseParasite"/>
        </authorList>
    </citation>
    <scope>IDENTIFICATION</scope>
</reference>
<protein>
    <submittedName>
        <fullName evidence="3">Ubiquitin-like domain-containing protein</fullName>
    </submittedName>
</protein>
<dbReference type="Proteomes" id="UP000492821">
    <property type="component" value="Unassembled WGS sequence"/>
</dbReference>
<dbReference type="CDD" id="cd17039">
    <property type="entry name" value="Ubl_ubiquitin_like"/>
    <property type="match status" value="1"/>
</dbReference>
<evidence type="ECO:0000313" key="3">
    <source>
        <dbReference type="WBParaSite" id="Pan_g16496.t1"/>
    </source>
</evidence>
<dbReference type="Gene3D" id="3.10.20.90">
    <property type="entry name" value="Phosphatidylinositol 3-kinase Catalytic Subunit, Chain A, domain 1"/>
    <property type="match status" value="1"/>
</dbReference>
<dbReference type="InterPro" id="IPR029071">
    <property type="entry name" value="Ubiquitin-like_domsf"/>
</dbReference>
<accession>A0A7E4V5V4</accession>
<dbReference type="SMART" id="SM00213">
    <property type="entry name" value="UBQ"/>
    <property type="match status" value="1"/>
</dbReference>
<reference evidence="2" key="1">
    <citation type="journal article" date="2013" name="Genetics">
        <title>The draft genome and transcriptome of Panagrellus redivivus are shaped by the harsh demands of a free-living lifestyle.</title>
        <authorList>
            <person name="Srinivasan J."/>
            <person name="Dillman A.R."/>
            <person name="Macchietto M.G."/>
            <person name="Heikkinen L."/>
            <person name="Lakso M."/>
            <person name="Fracchia K.M."/>
            <person name="Antoshechkin I."/>
            <person name="Mortazavi A."/>
            <person name="Wong G."/>
            <person name="Sternberg P.W."/>
        </authorList>
    </citation>
    <scope>NUCLEOTIDE SEQUENCE [LARGE SCALE GENOMIC DNA]</scope>
    <source>
        <strain evidence="2">MT8872</strain>
    </source>
</reference>
<dbReference type="WBParaSite" id="Pan_g16496.t1">
    <property type="protein sequence ID" value="Pan_g16496.t1"/>
    <property type="gene ID" value="Pan_g16496"/>
</dbReference>
<organism evidence="2 3">
    <name type="scientific">Panagrellus redivivus</name>
    <name type="common">Microworm</name>
    <dbReference type="NCBI Taxonomy" id="6233"/>
    <lineage>
        <taxon>Eukaryota</taxon>
        <taxon>Metazoa</taxon>
        <taxon>Ecdysozoa</taxon>
        <taxon>Nematoda</taxon>
        <taxon>Chromadorea</taxon>
        <taxon>Rhabditida</taxon>
        <taxon>Tylenchina</taxon>
        <taxon>Panagrolaimomorpha</taxon>
        <taxon>Panagrolaimoidea</taxon>
        <taxon>Panagrolaimidae</taxon>
        <taxon>Panagrellus</taxon>
    </lineage>
</organism>
<dbReference type="AlphaFoldDB" id="A0A7E4V5V4"/>
<sequence>MMVNVSSKFGTLAVDVNSNDSVFFLKERINLVLQIPSEYQQLYFEGRLLSYNSSPLDDYNIEEDDTVTLVDTRDSV</sequence>
<proteinExistence type="predicted"/>
<dbReference type="PROSITE" id="PS50053">
    <property type="entry name" value="UBIQUITIN_2"/>
    <property type="match status" value="1"/>
</dbReference>
<evidence type="ECO:0000313" key="2">
    <source>
        <dbReference type="Proteomes" id="UP000492821"/>
    </source>
</evidence>
<feature type="domain" description="Ubiquitin-like" evidence="1">
    <location>
        <begin position="1"/>
        <end position="70"/>
    </location>
</feature>